<keyword evidence="1" id="KW-0378">Hydrolase</keyword>
<dbReference type="SUPFAM" id="SSF53474">
    <property type="entry name" value="alpha/beta-Hydrolases"/>
    <property type="match status" value="1"/>
</dbReference>
<dbReference type="eggNOG" id="KOG0520">
    <property type="taxonomic scope" value="Eukaryota"/>
</dbReference>
<proteinExistence type="predicted"/>
<dbReference type="InterPro" id="IPR029058">
    <property type="entry name" value="AB_hydrolase_fold"/>
</dbReference>
<dbReference type="Gene3D" id="3.40.50.1820">
    <property type="entry name" value="alpha/beta hydrolase"/>
    <property type="match status" value="1"/>
</dbReference>
<sequence>MSKELEEVVDLAGCLCSDPSLSQDQLLSILDVSPSCAYIGTNTKSLDLPRIDRTVRCSLRLQGAHIPTFEPVLESSVSITAYPWASGPPYLFSWLNPQISAQDMMHPELLAKLVSNNFCTVPAKVVLQLTTAFREGGLCNRNGTFSYKDHLRECQTPVLALAGDKDLICPPDAVYETVKLIPNHKVDYRVFGKPQGPHYAHYDLVGGRLEHACADRCPELRRFCLQEAGVIHDSPVRRSGSSSDSDSLYSLNK</sequence>
<dbReference type="EMBL" id="CM007647">
    <property type="protein sequence ID" value="ONM03759.1"/>
    <property type="molecule type" value="Genomic_DNA"/>
</dbReference>
<dbReference type="InParanoid" id="A0A1R3M597"/>
<name>A0A1R3M597_MAIZE</name>
<dbReference type="ExpressionAtlas" id="A0A1R3M597">
    <property type="expression patterns" value="baseline and differential"/>
</dbReference>
<gene>
    <name evidence="1" type="ORF">ZEAMMB73_Zm00001d031845</name>
</gene>
<protein>
    <submittedName>
        <fullName evidence="1">Uncharacterized conserved protein UCP031088 alpha/beta hydrolase</fullName>
    </submittedName>
</protein>
<dbReference type="eggNOG" id="KOG0431">
    <property type="taxonomic scope" value="Eukaryota"/>
</dbReference>
<organism evidence="1">
    <name type="scientific">Zea mays</name>
    <name type="common">Maize</name>
    <dbReference type="NCBI Taxonomy" id="4577"/>
    <lineage>
        <taxon>Eukaryota</taxon>
        <taxon>Viridiplantae</taxon>
        <taxon>Streptophyta</taxon>
        <taxon>Embryophyta</taxon>
        <taxon>Tracheophyta</taxon>
        <taxon>Spermatophyta</taxon>
        <taxon>Magnoliopsida</taxon>
        <taxon>Liliopsida</taxon>
        <taxon>Poales</taxon>
        <taxon>Poaceae</taxon>
        <taxon>PACMAD clade</taxon>
        <taxon>Panicoideae</taxon>
        <taxon>Andropogonodae</taxon>
        <taxon>Andropogoneae</taxon>
        <taxon>Tripsacinae</taxon>
        <taxon>Zea</taxon>
    </lineage>
</organism>
<accession>A0A1R3M597</accession>
<reference evidence="1" key="1">
    <citation type="submission" date="2015-12" db="EMBL/GenBank/DDBJ databases">
        <title>Update maize B73 reference genome by single molecule sequencing technologies.</title>
        <authorList>
            <consortium name="Maize Genome Sequencing Project"/>
            <person name="Ware D."/>
        </authorList>
    </citation>
    <scope>NUCLEOTIDE SEQUENCE [LARGE SCALE GENOMIC DNA]</scope>
    <source>
        <tissue evidence="1">Seedling</tissue>
    </source>
</reference>
<dbReference type="GO" id="GO:0016787">
    <property type="term" value="F:hydrolase activity"/>
    <property type="evidence" value="ECO:0007669"/>
    <property type="project" value="UniProtKB-KW"/>
</dbReference>
<dbReference type="eggNOG" id="KOG1235">
    <property type="taxonomic scope" value="Eukaryota"/>
</dbReference>
<evidence type="ECO:0000313" key="1">
    <source>
        <dbReference type="EMBL" id="ONM03759.1"/>
    </source>
</evidence>
<dbReference type="AlphaFoldDB" id="A0A1R3M597"/>
<dbReference type="PANTHER" id="PTHR11005">
    <property type="entry name" value="LYSOSOMAL ACID LIPASE-RELATED"/>
    <property type="match status" value="1"/>
</dbReference>